<gene>
    <name evidence="2" type="ORF">N7476_005484</name>
</gene>
<accession>A0A9W9H6T6</accession>
<comment type="caution">
    <text evidence="2">The sequence shown here is derived from an EMBL/GenBank/DDBJ whole genome shotgun (WGS) entry which is preliminary data.</text>
</comment>
<evidence type="ECO:0000256" key="1">
    <source>
        <dbReference type="SAM" id="MobiDB-lite"/>
    </source>
</evidence>
<feature type="compositionally biased region" description="Polar residues" evidence="1">
    <location>
        <begin position="398"/>
        <end position="413"/>
    </location>
</feature>
<dbReference type="Proteomes" id="UP001147746">
    <property type="component" value="Unassembled WGS sequence"/>
</dbReference>
<proteinExistence type="predicted"/>
<reference evidence="2" key="2">
    <citation type="journal article" date="2023" name="IMA Fungus">
        <title>Comparative genomic study of the Penicillium genus elucidates a diverse pangenome and 15 lateral gene transfer events.</title>
        <authorList>
            <person name="Petersen C."/>
            <person name="Sorensen T."/>
            <person name="Nielsen M.R."/>
            <person name="Sondergaard T.E."/>
            <person name="Sorensen J.L."/>
            <person name="Fitzpatrick D.A."/>
            <person name="Frisvad J.C."/>
            <person name="Nielsen K.L."/>
        </authorList>
    </citation>
    <scope>NUCLEOTIDE SEQUENCE</scope>
    <source>
        <strain evidence="2">IBT 21472</strain>
    </source>
</reference>
<feature type="compositionally biased region" description="Low complexity" evidence="1">
    <location>
        <begin position="515"/>
        <end position="525"/>
    </location>
</feature>
<feature type="compositionally biased region" description="Polar residues" evidence="1">
    <location>
        <begin position="358"/>
        <end position="372"/>
    </location>
</feature>
<feature type="compositionally biased region" description="Polar residues" evidence="1">
    <location>
        <begin position="485"/>
        <end position="509"/>
    </location>
</feature>
<reference evidence="2" key="1">
    <citation type="submission" date="2022-12" db="EMBL/GenBank/DDBJ databases">
        <authorList>
            <person name="Petersen C."/>
        </authorList>
    </citation>
    <scope>NUCLEOTIDE SEQUENCE</scope>
    <source>
        <strain evidence="2">IBT 21472</strain>
    </source>
</reference>
<feature type="compositionally biased region" description="Low complexity" evidence="1">
    <location>
        <begin position="438"/>
        <end position="447"/>
    </location>
</feature>
<name>A0A9W9H6T6_9EURO</name>
<feature type="compositionally biased region" description="Pro residues" evidence="1">
    <location>
        <begin position="418"/>
        <end position="437"/>
    </location>
</feature>
<dbReference type="OrthoDB" id="5431013at2759"/>
<dbReference type="AlphaFoldDB" id="A0A9W9H6T6"/>
<feature type="region of interest" description="Disordered" evidence="1">
    <location>
        <begin position="269"/>
        <end position="545"/>
    </location>
</feature>
<feature type="compositionally biased region" description="Polar residues" evidence="1">
    <location>
        <begin position="448"/>
        <end position="469"/>
    </location>
</feature>
<sequence>MFKAQGSDASLVGIGDAGIRLSLVLNAAACQLAQYGIEIHSIARGITLFALALKNLGRALQSTDLEYSPEATDKAREIASQGQMAFVEIERMLDKLQSNDADDDFKHIPMQERLKWCFRRQYVTYLLAQLESLKLSLIVMLQVLQLGNLAKPGTSDLDSTAMNAEDEIAEGKAEIQNMIIVRYWAVKRLDRLWDAAEQEARDVNSTSTSQRVTTKAADLAKLRTVTFGESDSDLGDIERSPKDMVHLSERALSRLLLIWIPSFDPTKIYNAGKQVHPRPSVSSDTDDDGESLDFENIHSGGHYLEGNTVDWRKPHSQEARQEAAQRRRQYSGYQAHVESDSEIEAPRRHDLYPEKPRSTVSNDEVEQRSNLRQPPINIPTHHRAHSSSVPSQYPPTSNPVGRSAAYPSTSYPANQPVPRAPAPPHLQTPPSHAPGPPQYKYSPPQSYMNTVPRSILKKSNPTTIPNLSRHTPPGQIDNPWGRPQAYNSHQSHHYPSTYQLSTSSPETSLRPSPPRSAQRSPSRPNRSSREEGNRQETRERRKRNATRGLVGLGAIAGFMDALEAFSIL</sequence>
<keyword evidence="3" id="KW-1185">Reference proteome</keyword>
<feature type="compositionally biased region" description="Basic and acidic residues" evidence="1">
    <location>
        <begin position="344"/>
        <end position="357"/>
    </location>
</feature>
<dbReference type="EMBL" id="JAPZBO010000005">
    <property type="protein sequence ID" value="KAJ5315177.1"/>
    <property type="molecule type" value="Genomic_DNA"/>
</dbReference>
<evidence type="ECO:0000313" key="2">
    <source>
        <dbReference type="EMBL" id="KAJ5315177.1"/>
    </source>
</evidence>
<evidence type="ECO:0000313" key="3">
    <source>
        <dbReference type="Proteomes" id="UP001147746"/>
    </source>
</evidence>
<protein>
    <submittedName>
        <fullName evidence="2">Uncharacterized protein</fullName>
    </submittedName>
</protein>
<feature type="compositionally biased region" description="Basic and acidic residues" evidence="1">
    <location>
        <begin position="527"/>
        <end position="539"/>
    </location>
</feature>
<feature type="compositionally biased region" description="Basic and acidic residues" evidence="1">
    <location>
        <begin position="310"/>
        <end position="325"/>
    </location>
</feature>
<organism evidence="2 3">
    <name type="scientific">Penicillium atrosanguineum</name>
    <dbReference type="NCBI Taxonomy" id="1132637"/>
    <lineage>
        <taxon>Eukaryota</taxon>
        <taxon>Fungi</taxon>
        <taxon>Dikarya</taxon>
        <taxon>Ascomycota</taxon>
        <taxon>Pezizomycotina</taxon>
        <taxon>Eurotiomycetes</taxon>
        <taxon>Eurotiomycetidae</taxon>
        <taxon>Eurotiales</taxon>
        <taxon>Aspergillaceae</taxon>
        <taxon>Penicillium</taxon>
    </lineage>
</organism>
<feature type="compositionally biased region" description="Acidic residues" evidence="1">
    <location>
        <begin position="284"/>
        <end position="293"/>
    </location>
</feature>